<name>A0A9P7UL66_9PEZI</name>
<proteinExistence type="predicted"/>
<organism evidence="2 3">
    <name type="scientific">Colletotrichum scovillei</name>
    <dbReference type="NCBI Taxonomy" id="1209932"/>
    <lineage>
        <taxon>Eukaryota</taxon>
        <taxon>Fungi</taxon>
        <taxon>Dikarya</taxon>
        <taxon>Ascomycota</taxon>
        <taxon>Pezizomycotina</taxon>
        <taxon>Sordariomycetes</taxon>
        <taxon>Hypocreomycetidae</taxon>
        <taxon>Glomerellales</taxon>
        <taxon>Glomerellaceae</taxon>
        <taxon>Colletotrichum</taxon>
        <taxon>Colletotrichum acutatum species complex</taxon>
    </lineage>
</organism>
<evidence type="ECO:0000313" key="3">
    <source>
        <dbReference type="Proteomes" id="UP000699042"/>
    </source>
</evidence>
<dbReference type="Proteomes" id="UP000699042">
    <property type="component" value="Unassembled WGS sequence"/>
</dbReference>
<dbReference type="EMBL" id="JAESDN010000002">
    <property type="protein sequence ID" value="KAG7054955.1"/>
    <property type="molecule type" value="Genomic_DNA"/>
</dbReference>
<comment type="caution">
    <text evidence="2">The sequence shown here is derived from an EMBL/GenBank/DDBJ whole genome shotgun (WGS) entry which is preliminary data.</text>
</comment>
<reference evidence="2" key="1">
    <citation type="submission" date="2021-05" db="EMBL/GenBank/DDBJ databases">
        <title>Comparative genomics of three Colletotrichum scovillei strains and genetic complementation revealed genes involved fungal growth and virulence on chili pepper.</title>
        <authorList>
            <person name="Hsieh D.-K."/>
            <person name="Chuang S.-C."/>
            <person name="Chen C.-Y."/>
            <person name="Chao Y.-T."/>
            <person name="Lu M.-Y.J."/>
            <person name="Lee M.-H."/>
            <person name="Shih M.-C."/>
        </authorList>
    </citation>
    <scope>NUCLEOTIDE SEQUENCE</scope>
    <source>
        <strain evidence="2">Coll-153</strain>
    </source>
</reference>
<sequence length="118" mass="12820">MGFGRWAPSTAYEVRGCLELNNGSQQHMQPRERDTSNGRRTAVAALADCLESLAIVAGTLRGAANSTEKEGEKKEGKRAPTCKSRVEGVTIQPGGKSDRWTDILTACHAMQHLHWTAV</sequence>
<keyword evidence="3" id="KW-1185">Reference proteome</keyword>
<gene>
    <name evidence="2" type="ORF">JMJ77_007425</name>
</gene>
<feature type="region of interest" description="Disordered" evidence="1">
    <location>
        <begin position="62"/>
        <end position="95"/>
    </location>
</feature>
<dbReference type="AlphaFoldDB" id="A0A9P7UL66"/>
<feature type="compositionally biased region" description="Basic and acidic residues" evidence="1">
    <location>
        <begin position="67"/>
        <end position="78"/>
    </location>
</feature>
<protein>
    <submittedName>
        <fullName evidence="2">Uncharacterized protein</fullName>
    </submittedName>
</protein>
<evidence type="ECO:0000256" key="1">
    <source>
        <dbReference type="SAM" id="MobiDB-lite"/>
    </source>
</evidence>
<evidence type="ECO:0000313" key="2">
    <source>
        <dbReference type="EMBL" id="KAG7054955.1"/>
    </source>
</evidence>
<accession>A0A9P7UL66</accession>